<feature type="signal peptide" evidence="1">
    <location>
        <begin position="1"/>
        <end position="19"/>
    </location>
</feature>
<evidence type="ECO:0000313" key="3">
    <source>
        <dbReference type="EMBL" id="ERJ92036.1"/>
    </source>
</evidence>
<feature type="domain" description="DUF2147" evidence="2">
    <location>
        <begin position="25"/>
        <end position="154"/>
    </location>
</feature>
<evidence type="ECO:0000259" key="2">
    <source>
        <dbReference type="Pfam" id="PF09917"/>
    </source>
</evidence>
<sequence>MKKLIFMLILLCTAIAVFAADPVEGYWVSINEEGKLTALWHIYQKDGILYGEILAAAGKPRDTIANAVKKSYKDFPVSGIVNEMPLIGTPWIWGLTSKSEGQWANGNIIDPADGKVYKCKITFRKADNKKYKTDTLEMRGEIGMGIGRSQFWKKSTPEEIDNIQ</sequence>
<keyword evidence="4" id="KW-1185">Reference proteome</keyword>
<comment type="caution">
    <text evidence="3">The sequence shown here is derived from an EMBL/GenBank/DDBJ whole genome shotgun (WGS) entry which is preliminary data.</text>
</comment>
<dbReference type="PANTHER" id="PTHR36919:SF3">
    <property type="entry name" value="BLL5882 PROTEIN"/>
    <property type="match status" value="1"/>
</dbReference>
<protein>
    <recommendedName>
        <fullName evidence="2">DUF2147 domain-containing protein</fullName>
    </recommendedName>
</protein>
<gene>
    <name evidence="3" type="ORF">HMPREF9193_01694</name>
</gene>
<dbReference type="RefSeq" id="WP_021687895.1">
    <property type="nucleotide sequence ID" value="NZ_KI260569.1"/>
</dbReference>
<accession>A0ABN0NX72</accession>
<dbReference type="Gene3D" id="2.40.128.520">
    <property type="match status" value="1"/>
</dbReference>
<evidence type="ECO:0000256" key="1">
    <source>
        <dbReference type="SAM" id="SignalP"/>
    </source>
</evidence>
<dbReference type="EMBL" id="AWVH01000039">
    <property type="protein sequence ID" value="ERJ92036.1"/>
    <property type="molecule type" value="Genomic_DNA"/>
</dbReference>
<keyword evidence="1" id="KW-0732">Signal</keyword>
<dbReference type="PANTHER" id="PTHR36919">
    <property type="entry name" value="BLR1215 PROTEIN"/>
    <property type="match status" value="1"/>
</dbReference>
<dbReference type="InterPro" id="IPR019223">
    <property type="entry name" value="DUF2147"/>
</dbReference>
<evidence type="ECO:0000313" key="4">
    <source>
        <dbReference type="Proteomes" id="UP000016649"/>
    </source>
</evidence>
<feature type="chain" id="PRO_5046451414" description="DUF2147 domain-containing protein" evidence="1">
    <location>
        <begin position="20"/>
        <end position="164"/>
    </location>
</feature>
<organism evidence="3 4">
    <name type="scientific">Treponema lecithinolyticum ATCC 700332</name>
    <dbReference type="NCBI Taxonomy" id="1321815"/>
    <lineage>
        <taxon>Bacteria</taxon>
        <taxon>Pseudomonadati</taxon>
        <taxon>Spirochaetota</taxon>
        <taxon>Spirochaetia</taxon>
        <taxon>Spirochaetales</taxon>
        <taxon>Treponemataceae</taxon>
        <taxon>Treponema</taxon>
    </lineage>
</organism>
<dbReference type="Proteomes" id="UP000016649">
    <property type="component" value="Unassembled WGS sequence"/>
</dbReference>
<name>A0ABN0NX72_TRELE</name>
<proteinExistence type="predicted"/>
<dbReference type="Pfam" id="PF09917">
    <property type="entry name" value="DUF2147"/>
    <property type="match status" value="1"/>
</dbReference>
<reference evidence="3 4" key="1">
    <citation type="submission" date="2013-08" db="EMBL/GenBank/DDBJ databases">
        <authorList>
            <person name="Weinstock G."/>
            <person name="Sodergren E."/>
            <person name="Wylie T."/>
            <person name="Fulton L."/>
            <person name="Fulton R."/>
            <person name="Fronick C."/>
            <person name="O'Laughlin M."/>
            <person name="Godfrey J."/>
            <person name="Miner T."/>
            <person name="Herter B."/>
            <person name="Appelbaum E."/>
            <person name="Cordes M."/>
            <person name="Lek S."/>
            <person name="Wollam A."/>
            <person name="Pepin K.H."/>
            <person name="Palsikar V.B."/>
            <person name="Mitreva M."/>
            <person name="Wilson R.K."/>
        </authorList>
    </citation>
    <scope>NUCLEOTIDE SEQUENCE [LARGE SCALE GENOMIC DNA]</scope>
    <source>
        <strain evidence="3 4">ATCC 700332</strain>
    </source>
</reference>